<gene>
    <name evidence="1" type="ORF">B0A55_03081</name>
</gene>
<reference evidence="1 2" key="1">
    <citation type="submission" date="2017-03" db="EMBL/GenBank/DDBJ databases">
        <title>Genomes of endolithic fungi from Antarctica.</title>
        <authorList>
            <person name="Coleine C."/>
            <person name="Masonjones S."/>
            <person name="Stajich J.E."/>
        </authorList>
    </citation>
    <scope>NUCLEOTIDE SEQUENCE [LARGE SCALE GENOMIC DNA]</scope>
    <source>
        <strain evidence="1 2">CCFEE 5184</strain>
    </source>
</reference>
<organism evidence="1 2">
    <name type="scientific">Friedmanniomyces simplex</name>
    <dbReference type="NCBI Taxonomy" id="329884"/>
    <lineage>
        <taxon>Eukaryota</taxon>
        <taxon>Fungi</taxon>
        <taxon>Dikarya</taxon>
        <taxon>Ascomycota</taxon>
        <taxon>Pezizomycotina</taxon>
        <taxon>Dothideomycetes</taxon>
        <taxon>Dothideomycetidae</taxon>
        <taxon>Mycosphaerellales</taxon>
        <taxon>Teratosphaeriaceae</taxon>
        <taxon>Friedmanniomyces</taxon>
    </lineage>
</organism>
<proteinExistence type="predicted"/>
<name>A0A4V5NGT4_9PEZI</name>
<evidence type="ECO:0000313" key="2">
    <source>
        <dbReference type="Proteomes" id="UP000309340"/>
    </source>
</evidence>
<evidence type="ECO:0000313" key="1">
    <source>
        <dbReference type="EMBL" id="TKA76189.1"/>
    </source>
</evidence>
<protein>
    <submittedName>
        <fullName evidence="1">Uncharacterized protein</fullName>
    </submittedName>
</protein>
<keyword evidence="2" id="KW-1185">Reference proteome</keyword>
<sequence>MKQTLLTLPAELRNQIYSYVLPTKTQEVRVNVSVFPSVPPILQVYYRHAAFDLVVHHRSLWQLQAWIACLPRAACRHLRKNPNVNLSVVFDSYHKEYYDFKVWLGRYGLGPWGNPVGWWASAKSDASAPLECMTPLVEKRGKHGGAREADREPALPITLAYVMATVHLPLFAMRQDNKAREAGKEALRAATGKVVREVLVALSARERGEC</sequence>
<dbReference type="EMBL" id="NAJQ01000171">
    <property type="protein sequence ID" value="TKA76189.1"/>
    <property type="molecule type" value="Genomic_DNA"/>
</dbReference>
<comment type="caution">
    <text evidence="1">The sequence shown here is derived from an EMBL/GenBank/DDBJ whole genome shotgun (WGS) entry which is preliminary data.</text>
</comment>
<accession>A0A4V5NGT4</accession>
<dbReference type="OrthoDB" id="62952at2759"/>
<dbReference type="AlphaFoldDB" id="A0A4V5NGT4"/>
<dbReference type="Proteomes" id="UP000309340">
    <property type="component" value="Unassembled WGS sequence"/>
</dbReference>